<evidence type="ECO:0000256" key="2">
    <source>
        <dbReference type="ARBA" id="ARBA00009323"/>
    </source>
</evidence>
<keyword evidence="3 7" id="KW-0132">Cell division</keyword>
<protein>
    <submittedName>
        <fullName evidence="7">Sporulation and cell division protein SsgA</fullName>
    </submittedName>
</protein>
<comment type="similarity">
    <text evidence="2">Belongs to the SsgA family.</text>
</comment>
<keyword evidence="8" id="KW-1185">Reference proteome</keyword>
<evidence type="ECO:0000313" key="7">
    <source>
        <dbReference type="EMBL" id="OXM53994.1"/>
    </source>
</evidence>
<name>A0A229S5W2_9PSEU</name>
<keyword evidence="5" id="KW-0717">Septation</keyword>
<evidence type="ECO:0000256" key="5">
    <source>
        <dbReference type="ARBA" id="ARBA00023210"/>
    </source>
</evidence>
<evidence type="ECO:0000256" key="6">
    <source>
        <dbReference type="ARBA" id="ARBA00023306"/>
    </source>
</evidence>
<dbReference type="InterPro" id="IPR006776">
    <property type="entry name" value="SsgB"/>
</dbReference>
<accession>A0A229S5W2</accession>
<sequence length="155" mass="17362">MNREVDSGTPDDLSVRHVTHRHEIVFGRLLPDGEELPESCELRYDTSDPFAVVVRFLRDTAIEAEWLFSRELLSAGILTPSGEGDVRIGPDPDGARRVMVTLTTTEGAATFTVRLGELVEFLDCSHALVAPGEEWRWFDLDRELSHLVGDGEREN</sequence>
<comment type="subcellular location">
    <subcellularLocation>
        <location evidence="1">Cell septum</location>
    </subcellularLocation>
</comment>
<dbReference type="InterPro" id="IPR038658">
    <property type="entry name" value="SsgB_sf"/>
</dbReference>
<evidence type="ECO:0000256" key="3">
    <source>
        <dbReference type="ARBA" id="ARBA00022618"/>
    </source>
</evidence>
<evidence type="ECO:0000256" key="4">
    <source>
        <dbReference type="ARBA" id="ARBA00022969"/>
    </source>
</evidence>
<dbReference type="Gene3D" id="2.30.31.20">
    <property type="entry name" value="Sporulation-specific cell division protein SsgB"/>
    <property type="match status" value="1"/>
</dbReference>
<dbReference type="GO" id="GO:0030435">
    <property type="term" value="P:sporulation resulting in formation of a cellular spore"/>
    <property type="evidence" value="ECO:0007669"/>
    <property type="project" value="UniProtKB-KW"/>
</dbReference>
<proteinExistence type="inferred from homology"/>
<evidence type="ECO:0000313" key="8">
    <source>
        <dbReference type="Proteomes" id="UP000215223"/>
    </source>
</evidence>
<comment type="caution">
    <text evidence="7">The sequence shown here is derived from an EMBL/GenBank/DDBJ whole genome shotgun (WGS) entry which is preliminary data.</text>
</comment>
<gene>
    <name evidence="7" type="ORF">CFP71_20385</name>
</gene>
<evidence type="ECO:0000256" key="1">
    <source>
        <dbReference type="ARBA" id="ARBA00004431"/>
    </source>
</evidence>
<dbReference type="GO" id="GO:0030428">
    <property type="term" value="C:cell septum"/>
    <property type="evidence" value="ECO:0007669"/>
    <property type="project" value="UniProtKB-SubCell"/>
</dbReference>
<dbReference type="GO" id="GO:0000917">
    <property type="term" value="P:division septum assembly"/>
    <property type="evidence" value="ECO:0007669"/>
    <property type="project" value="UniProtKB-KW"/>
</dbReference>
<keyword evidence="4" id="KW-0749">Sporulation</keyword>
<dbReference type="AlphaFoldDB" id="A0A229S5W2"/>
<dbReference type="OrthoDB" id="3853096at2"/>
<dbReference type="RefSeq" id="WP_093935463.1">
    <property type="nucleotide sequence ID" value="NZ_NMQT01000072.1"/>
</dbReference>
<organism evidence="7 8">
    <name type="scientific">Amycolatopsis thailandensis</name>
    <dbReference type="NCBI Taxonomy" id="589330"/>
    <lineage>
        <taxon>Bacteria</taxon>
        <taxon>Bacillati</taxon>
        <taxon>Actinomycetota</taxon>
        <taxon>Actinomycetes</taxon>
        <taxon>Pseudonocardiales</taxon>
        <taxon>Pseudonocardiaceae</taxon>
        <taxon>Amycolatopsis</taxon>
    </lineage>
</organism>
<reference evidence="7 8" key="1">
    <citation type="submission" date="2017-07" db="EMBL/GenBank/DDBJ databases">
        <title>Amycolatopsis thailandensis Genome sequencing and assembly.</title>
        <authorList>
            <person name="Kaur N."/>
            <person name="Mayilraj S."/>
        </authorList>
    </citation>
    <scope>NUCLEOTIDE SEQUENCE [LARGE SCALE GENOMIC DNA]</scope>
    <source>
        <strain evidence="7 8">JCM 16380</strain>
    </source>
</reference>
<dbReference type="Pfam" id="PF04686">
    <property type="entry name" value="SsgA"/>
    <property type="match status" value="1"/>
</dbReference>
<dbReference type="Proteomes" id="UP000215223">
    <property type="component" value="Unassembled WGS sequence"/>
</dbReference>
<keyword evidence="6" id="KW-0131">Cell cycle</keyword>
<dbReference type="EMBL" id="NMQT01000072">
    <property type="protein sequence ID" value="OXM53994.1"/>
    <property type="molecule type" value="Genomic_DNA"/>
</dbReference>